<keyword evidence="3" id="KW-1185">Reference proteome</keyword>
<protein>
    <recommendedName>
        <fullName evidence="1">DUF6535 domain-containing protein</fullName>
    </recommendedName>
</protein>
<dbReference type="InterPro" id="IPR045338">
    <property type="entry name" value="DUF6535"/>
</dbReference>
<proteinExistence type="predicted"/>
<sequence length="181" mass="20009">MSQPGVIASNYSRQFPTVHSGSSHIFDLLHDPSKDFQKLVALLEKQTELLGSIASRLGSVAPTVTPAKLIEGPPKRRSTYDAHKYSKGVTTREWDDDYGWAAAMELALQKMGQQVKAWSEGLDTTLIFLGLFSAVVTAVLVPTSQNLSQLPDQYNDQLLMNLTNIIYQIAQLNHLQVPDIV</sequence>
<dbReference type="Pfam" id="PF20153">
    <property type="entry name" value="DUF6535"/>
    <property type="match status" value="1"/>
</dbReference>
<dbReference type="Proteomes" id="UP000076798">
    <property type="component" value="Unassembled WGS sequence"/>
</dbReference>
<dbReference type="AlphaFoldDB" id="A0A166EDP3"/>
<accession>A0A166EDP3</accession>
<feature type="non-terminal residue" evidence="2">
    <location>
        <position position="181"/>
    </location>
</feature>
<evidence type="ECO:0000313" key="3">
    <source>
        <dbReference type="Proteomes" id="UP000076798"/>
    </source>
</evidence>
<evidence type="ECO:0000259" key="1">
    <source>
        <dbReference type="Pfam" id="PF20153"/>
    </source>
</evidence>
<dbReference type="EMBL" id="KV428045">
    <property type="protein sequence ID" value="KZT39475.1"/>
    <property type="molecule type" value="Genomic_DNA"/>
</dbReference>
<feature type="domain" description="DUF6535" evidence="1">
    <location>
        <begin position="100"/>
        <end position="167"/>
    </location>
</feature>
<organism evidence="2 3">
    <name type="scientific">Sistotremastrum suecicum HHB10207 ss-3</name>
    <dbReference type="NCBI Taxonomy" id="1314776"/>
    <lineage>
        <taxon>Eukaryota</taxon>
        <taxon>Fungi</taxon>
        <taxon>Dikarya</taxon>
        <taxon>Basidiomycota</taxon>
        <taxon>Agaricomycotina</taxon>
        <taxon>Agaricomycetes</taxon>
        <taxon>Sistotremastrales</taxon>
        <taxon>Sistotremastraceae</taxon>
        <taxon>Sistotremastrum</taxon>
    </lineage>
</organism>
<dbReference type="OrthoDB" id="3221808at2759"/>
<name>A0A166EDP3_9AGAM</name>
<gene>
    <name evidence="2" type="ORF">SISSUDRAFT_1118913</name>
</gene>
<evidence type="ECO:0000313" key="2">
    <source>
        <dbReference type="EMBL" id="KZT39475.1"/>
    </source>
</evidence>
<reference evidence="2 3" key="1">
    <citation type="journal article" date="2016" name="Mol. Biol. Evol.">
        <title>Comparative Genomics of Early-Diverging Mushroom-Forming Fungi Provides Insights into the Origins of Lignocellulose Decay Capabilities.</title>
        <authorList>
            <person name="Nagy L.G."/>
            <person name="Riley R."/>
            <person name="Tritt A."/>
            <person name="Adam C."/>
            <person name="Daum C."/>
            <person name="Floudas D."/>
            <person name="Sun H."/>
            <person name="Yadav J.S."/>
            <person name="Pangilinan J."/>
            <person name="Larsson K.H."/>
            <person name="Matsuura K."/>
            <person name="Barry K."/>
            <person name="Labutti K."/>
            <person name="Kuo R."/>
            <person name="Ohm R.A."/>
            <person name="Bhattacharya S.S."/>
            <person name="Shirouzu T."/>
            <person name="Yoshinaga Y."/>
            <person name="Martin F.M."/>
            <person name="Grigoriev I.V."/>
            <person name="Hibbett D.S."/>
        </authorList>
    </citation>
    <scope>NUCLEOTIDE SEQUENCE [LARGE SCALE GENOMIC DNA]</scope>
    <source>
        <strain evidence="2 3">HHB10207 ss-3</strain>
    </source>
</reference>